<dbReference type="InterPro" id="IPR051448">
    <property type="entry name" value="CdaR-like_regulators"/>
</dbReference>
<proteinExistence type="inferred from homology"/>
<dbReference type="InterPro" id="IPR012914">
    <property type="entry name" value="PucR_dom"/>
</dbReference>
<dbReference type="PANTHER" id="PTHR33744:SF17">
    <property type="entry name" value="CONSERVED PROTEIN"/>
    <property type="match status" value="1"/>
</dbReference>
<protein>
    <submittedName>
        <fullName evidence="5">Helix-turn-helix domain-containing protein</fullName>
    </submittedName>
</protein>
<dbReference type="AlphaFoldDB" id="A0AAU1UJH1"/>
<evidence type="ECO:0000259" key="2">
    <source>
        <dbReference type="Pfam" id="PF07905"/>
    </source>
</evidence>
<dbReference type="InterPro" id="IPR042070">
    <property type="entry name" value="PucR_C-HTH_sf"/>
</dbReference>
<organism evidence="5">
    <name type="scientific">Streptomyces sp. NBC_00119</name>
    <dbReference type="NCBI Taxonomy" id="2975659"/>
    <lineage>
        <taxon>Bacteria</taxon>
        <taxon>Bacillati</taxon>
        <taxon>Actinomycetota</taxon>
        <taxon>Actinomycetes</taxon>
        <taxon>Kitasatosporales</taxon>
        <taxon>Streptomycetaceae</taxon>
        <taxon>Streptomyces</taxon>
    </lineage>
</organism>
<dbReference type="PANTHER" id="PTHR33744">
    <property type="entry name" value="CARBOHYDRATE DIACID REGULATOR"/>
    <property type="match status" value="1"/>
</dbReference>
<feature type="domain" description="Purine catabolism PurC-like" evidence="2">
    <location>
        <begin position="6"/>
        <end position="122"/>
    </location>
</feature>
<evidence type="ECO:0000259" key="4">
    <source>
        <dbReference type="Pfam" id="PF17853"/>
    </source>
</evidence>
<evidence type="ECO:0000313" key="5">
    <source>
        <dbReference type="EMBL" id="WTS17349.1"/>
    </source>
</evidence>
<dbReference type="Pfam" id="PF07905">
    <property type="entry name" value="PucR"/>
    <property type="match status" value="1"/>
</dbReference>
<evidence type="ECO:0000256" key="1">
    <source>
        <dbReference type="ARBA" id="ARBA00006754"/>
    </source>
</evidence>
<dbReference type="Pfam" id="PF13556">
    <property type="entry name" value="HTH_30"/>
    <property type="match status" value="1"/>
</dbReference>
<feature type="domain" description="CdaR GGDEF-like" evidence="4">
    <location>
        <begin position="295"/>
        <end position="410"/>
    </location>
</feature>
<sequence length="543" mass="57872">MHIEHLLRDESLGLRLLWADDPHLRQEISGVTVTDLEDPARFVRPAEVVLSGLVWWTQRSGRAKADRFDSALRTAGAAVLLAGEETHGAVPDDLVEACRRHGLPVAAVPAHIMFRAITDTVYLQQWGELSRHHALPENVRTTLSRLLAQEADPAAIVDAAFAHLDRPVAYVLTPTGRTVAATAASADLPTRDAAALIATDTAPAQRNSHNSSGIKAGPALGRASVTVPVQADTDTVSPYERWHLHVPDADHAPPRMLHEIAEVLGRCQEIRARRRADGDRAVRELGTLLTAPDTDKAALEAALRGCGLPDEGPYRVVVAEVGSGREDWAQGALTEAAAHVPHTGAAVGRLPDGTAFAVVAGPDTVNEALAGVWPLLAAGEPSDPLHAGIASPAAAPRNLNGALSEARYALTSARTTTPGASRLTDAASLTGLEALLTGVPAEMRAAFSRTVLGPLLDETNASASVLLQTLETFLACDGSWARTAEVLHLHVNTVHYRIQRIEHFTGRDLSRLYDRADLWAALLSRETPATSGRRARSSTSRAR</sequence>
<dbReference type="Gene3D" id="1.10.10.2840">
    <property type="entry name" value="PucR C-terminal helix-turn-helix domain"/>
    <property type="match status" value="1"/>
</dbReference>
<dbReference type="InterPro" id="IPR025736">
    <property type="entry name" value="PucR_C-HTH_dom"/>
</dbReference>
<feature type="domain" description="PucR C-terminal helix-turn-helix" evidence="3">
    <location>
        <begin position="466"/>
        <end position="523"/>
    </location>
</feature>
<name>A0AAU1UJH1_9ACTN</name>
<evidence type="ECO:0000259" key="3">
    <source>
        <dbReference type="Pfam" id="PF13556"/>
    </source>
</evidence>
<reference evidence="5" key="1">
    <citation type="submission" date="2022-10" db="EMBL/GenBank/DDBJ databases">
        <title>The complete genomes of actinobacterial strains from the NBC collection.</title>
        <authorList>
            <person name="Joergensen T.S."/>
            <person name="Alvarez Arevalo M."/>
            <person name="Sterndorff E.B."/>
            <person name="Faurdal D."/>
            <person name="Vuksanovic O."/>
            <person name="Mourched A.-S."/>
            <person name="Charusanti P."/>
            <person name="Shaw S."/>
            <person name="Blin K."/>
            <person name="Weber T."/>
        </authorList>
    </citation>
    <scope>NUCLEOTIDE SEQUENCE</scope>
    <source>
        <strain evidence="5">NBC_00119</strain>
    </source>
</reference>
<accession>A0AAU1UJH1</accession>
<gene>
    <name evidence="5" type="ORF">OHU69_43715</name>
</gene>
<dbReference type="EMBL" id="CP108195">
    <property type="protein sequence ID" value="WTS17349.1"/>
    <property type="molecule type" value="Genomic_DNA"/>
</dbReference>
<dbReference type="Pfam" id="PF17853">
    <property type="entry name" value="GGDEF_2"/>
    <property type="match status" value="1"/>
</dbReference>
<comment type="similarity">
    <text evidence="1">Belongs to the CdaR family.</text>
</comment>
<dbReference type="InterPro" id="IPR041522">
    <property type="entry name" value="CdaR_GGDEF"/>
</dbReference>